<dbReference type="PANTHER" id="PTHR10908">
    <property type="entry name" value="SEROTONIN N-ACETYLTRANSFERASE"/>
    <property type="match status" value="1"/>
</dbReference>
<comment type="caution">
    <text evidence="4">The sequence shown here is derived from an EMBL/GenBank/DDBJ whole genome shotgun (WGS) entry which is preliminary data.</text>
</comment>
<evidence type="ECO:0000313" key="4">
    <source>
        <dbReference type="EMBL" id="KRL65533.1"/>
    </source>
</evidence>
<evidence type="ECO:0000256" key="1">
    <source>
        <dbReference type="ARBA" id="ARBA00022679"/>
    </source>
</evidence>
<dbReference type="SUPFAM" id="SSF55729">
    <property type="entry name" value="Acyl-CoA N-acyltransferases (Nat)"/>
    <property type="match status" value="1"/>
</dbReference>
<dbReference type="Pfam" id="PF00583">
    <property type="entry name" value="Acetyltransf_1"/>
    <property type="match status" value="1"/>
</dbReference>
<dbReference type="STRING" id="1423739.FC85_GL000083"/>
<dbReference type="PANTHER" id="PTHR10908:SF0">
    <property type="entry name" value="SEROTONIN N-ACETYLTRANSFERASE"/>
    <property type="match status" value="1"/>
</dbReference>
<dbReference type="Proteomes" id="UP000052013">
    <property type="component" value="Unassembled WGS sequence"/>
</dbReference>
<dbReference type="InterPro" id="IPR051635">
    <property type="entry name" value="SNAT-like"/>
</dbReference>
<dbReference type="AlphaFoldDB" id="A0A0R1S8V6"/>
<sequence length="163" mass="18263">MLFTYDQAQPADLTEIMAIEHSGFSADEAATTEAMRDRIRLYPDTFIIGRTATGHIAGYIVGPTLDQRYLTDDLYAKSTANNPDDPYQTVLSLVVSPDYRRHGLGGQLLDQLAKVARLQNRQAVTLTCLKKRVPFYEHHGYQNEGVSASDHAGEIWYNMVLVL</sequence>
<keyword evidence="2" id="KW-0012">Acyltransferase</keyword>
<evidence type="ECO:0000256" key="2">
    <source>
        <dbReference type="ARBA" id="ARBA00023315"/>
    </source>
</evidence>
<organism evidence="4 5">
    <name type="scientific">Lentilactobacillus diolivorans DSM 14421</name>
    <dbReference type="NCBI Taxonomy" id="1423739"/>
    <lineage>
        <taxon>Bacteria</taxon>
        <taxon>Bacillati</taxon>
        <taxon>Bacillota</taxon>
        <taxon>Bacilli</taxon>
        <taxon>Lactobacillales</taxon>
        <taxon>Lactobacillaceae</taxon>
        <taxon>Lentilactobacillus</taxon>
    </lineage>
</organism>
<evidence type="ECO:0000313" key="5">
    <source>
        <dbReference type="Proteomes" id="UP000052013"/>
    </source>
</evidence>
<dbReference type="InterPro" id="IPR000182">
    <property type="entry name" value="GNAT_dom"/>
</dbReference>
<protein>
    <submittedName>
        <fullName evidence="4">Acetyltransferase</fullName>
    </submittedName>
</protein>
<proteinExistence type="predicted"/>
<dbReference type="Gene3D" id="3.40.630.30">
    <property type="match status" value="1"/>
</dbReference>
<dbReference type="InterPro" id="IPR016181">
    <property type="entry name" value="Acyl_CoA_acyltransferase"/>
</dbReference>
<reference evidence="4 5" key="1">
    <citation type="journal article" date="2015" name="Genome Announc.">
        <title>Expanding the biotechnology potential of lactobacilli through comparative genomics of 213 strains and associated genera.</title>
        <authorList>
            <person name="Sun Z."/>
            <person name="Harris H.M."/>
            <person name="McCann A."/>
            <person name="Guo C."/>
            <person name="Argimon S."/>
            <person name="Zhang W."/>
            <person name="Yang X."/>
            <person name="Jeffery I.B."/>
            <person name="Cooney J.C."/>
            <person name="Kagawa T.F."/>
            <person name="Liu W."/>
            <person name="Song Y."/>
            <person name="Salvetti E."/>
            <person name="Wrobel A."/>
            <person name="Rasinkangas P."/>
            <person name="Parkhill J."/>
            <person name="Rea M.C."/>
            <person name="O'Sullivan O."/>
            <person name="Ritari J."/>
            <person name="Douillard F.P."/>
            <person name="Paul Ross R."/>
            <person name="Yang R."/>
            <person name="Briner A.E."/>
            <person name="Felis G.E."/>
            <person name="de Vos W.M."/>
            <person name="Barrangou R."/>
            <person name="Klaenhammer T.R."/>
            <person name="Caufield P.W."/>
            <person name="Cui Y."/>
            <person name="Zhang H."/>
            <person name="O'Toole P.W."/>
        </authorList>
    </citation>
    <scope>NUCLEOTIDE SEQUENCE [LARGE SCALE GENOMIC DNA]</scope>
    <source>
        <strain evidence="4 5">DSM 14421</strain>
    </source>
</reference>
<keyword evidence="1 4" id="KW-0808">Transferase</keyword>
<dbReference type="CDD" id="cd04301">
    <property type="entry name" value="NAT_SF"/>
    <property type="match status" value="1"/>
</dbReference>
<feature type="domain" description="N-acetyltransferase" evidence="3">
    <location>
        <begin position="3"/>
        <end position="162"/>
    </location>
</feature>
<dbReference type="PROSITE" id="PS51186">
    <property type="entry name" value="GNAT"/>
    <property type="match status" value="1"/>
</dbReference>
<evidence type="ECO:0000259" key="3">
    <source>
        <dbReference type="PROSITE" id="PS51186"/>
    </source>
</evidence>
<dbReference type="RefSeq" id="WP_057864685.1">
    <property type="nucleotide sequence ID" value="NZ_AZEY01000066.1"/>
</dbReference>
<name>A0A0R1S8V6_9LACO</name>
<dbReference type="PATRIC" id="fig|1423739.3.peg.89"/>
<dbReference type="EMBL" id="AZEY01000066">
    <property type="protein sequence ID" value="KRL65533.1"/>
    <property type="molecule type" value="Genomic_DNA"/>
</dbReference>
<dbReference type="GO" id="GO:0008080">
    <property type="term" value="F:N-acetyltransferase activity"/>
    <property type="evidence" value="ECO:0007669"/>
    <property type="project" value="UniProtKB-ARBA"/>
</dbReference>
<gene>
    <name evidence="4" type="ORF">FC85_GL000083</name>
</gene>
<accession>A0A0R1S8V6</accession>